<dbReference type="EMBL" id="JAINUG010000201">
    <property type="protein sequence ID" value="KAJ8388097.1"/>
    <property type="molecule type" value="Genomic_DNA"/>
</dbReference>
<reference evidence="2" key="1">
    <citation type="journal article" date="2023" name="Science">
        <title>Genome structures resolve the early diversification of teleost fishes.</title>
        <authorList>
            <person name="Parey E."/>
            <person name="Louis A."/>
            <person name="Montfort J."/>
            <person name="Bouchez O."/>
            <person name="Roques C."/>
            <person name="Iampietro C."/>
            <person name="Lluch J."/>
            <person name="Castinel A."/>
            <person name="Donnadieu C."/>
            <person name="Desvignes T."/>
            <person name="Floi Bucao C."/>
            <person name="Jouanno E."/>
            <person name="Wen M."/>
            <person name="Mejri S."/>
            <person name="Dirks R."/>
            <person name="Jansen H."/>
            <person name="Henkel C."/>
            <person name="Chen W.J."/>
            <person name="Zahm M."/>
            <person name="Cabau C."/>
            <person name="Klopp C."/>
            <person name="Thompson A.W."/>
            <person name="Robinson-Rechavi M."/>
            <person name="Braasch I."/>
            <person name="Lecointre G."/>
            <person name="Bobe J."/>
            <person name="Postlethwait J.H."/>
            <person name="Berthelot C."/>
            <person name="Roest Crollius H."/>
            <person name="Guiguen Y."/>
        </authorList>
    </citation>
    <scope>NUCLEOTIDE SEQUENCE</scope>
    <source>
        <strain evidence="2">NC1722</strain>
    </source>
</reference>
<gene>
    <name evidence="2" type="ORF">AAFF_G00147150</name>
</gene>
<sequence length="132" mass="13732">MRDLLSCVRARVAPQVHGGPPETAGNRPCECEGGGGHTQHPTPGEMTFGPNSGARTPPSVPARQEPELARGATVPRSRQRQLCSGCDCDGSALIGGSPRAVGDRTPSQCHGTPLQMGGRPLCASPHSSFKHF</sequence>
<accession>A0AAD7RPV9</accession>
<comment type="caution">
    <text evidence="2">The sequence shown here is derived from an EMBL/GenBank/DDBJ whole genome shotgun (WGS) entry which is preliminary data.</text>
</comment>
<keyword evidence="3" id="KW-1185">Reference proteome</keyword>
<feature type="region of interest" description="Disordered" evidence="1">
    <location>
        <begin position="13"/>
        <end position="76"/>
    </location>
</feature>
<evidence type="ECO:0000313" key="3">
    <source>
        <dbReference type="Proteomes" id="UP001221898"/>
    </source>
</evidence>
<proteinExistence type="predicted"/>
<dbReference type="Proteomes" id="UP001221898">
    <property type="component" value="Unassembled WGS sequence"/>
</dbReference>
<evidence type="ECO:0000256" key="1">
    <source>
        <dbReference type="SAM" id="MobiDB-lite"/>
    </source>
</evidence>
<dbReference type="AlphaFoldDB" id="A0AAD7RPV9"/>
<protein>
    <submittedName>
        <fullName evidence="2">Uncharacterized protein</fullName>
    </submittedName>
</protein>
<name>A0AAD7RPV9_9TELE</name>
<evidence type="ECO:0000313" key="2">
    <source>
        <dbReference type="EMBL" id="KAJ8388097.1"/>
    </source>
</evidence>
<organism evidence="2 3">
    <name type="scientific">Aldrovandia affinis</name>
    <dbReference type="NCBI Taxonomy" id="143900"/>
    <lineage>
        <taxon>Eukaryota</taxon>
        <taxon>Metazoa</taxon>
        <taxon>Chordata</taxon>
        <taxon>Craniata</taxon>
        <taxon>Vertebrata</taxon>
        <taxon>Euteleostomi</taxon>
        <taxon>Actinopterygii</taxon>
        <taxon>Neopterygii</taxon>
        <taxon>Teleostei</taxon>
        <taxon>Notacanthiformes</taxon>
        <taxon>Halosauridae</taxon>
        <taxon>Aldrovandia</taxon>
    </lineage>
</organism>